<evidence type="ECO:0000256" key="3">
    <source>
        <dbReference type="ARBA" id="ARBA00023069"/>
    </source>
</evidence>
<keyword evidence="4" id="KW-0206">Cytoskeleton</keyword>
<evidence type="ECO:0000256" key="5">
    <source>
        <dbReference type="ARBA" id="ARBA00023273"/>
    </source>
</evidence>
<accession>A0A7S3RR51</accession>
<feature type="compositionally biased region" description="Basic residues" evidence="6">
    <location>
        <begin position="448"/>
        <end position="475"/>
    </location>
</feature>
<feature type="compositionally biased region" description="Low complexity" evidence="6">
    <location>
        <begin position="400"/>
        <end position="413"/>
    </location>
</feature>
<gene>
    <name evidence="7" type="ORF">EHUX00137_LOCUS6088</name>
</gene>
<sequence length="531" mass="56308">MSDKAEAVSFLQRPNEKGVSVYSHLTDVLATILASNPADALGAFEALSAKVKSSSFDPAAVTVPPPPPTTAPEVPDSGWLERDAALLKSGSEDEADGQIPPSLLDDARLLDAAGASLSPEETYRAHLSLCALQRTAKLQSVRFFGKILGTAADYYVAEARRAEPPEPPEASEPSATPAEEYGSGCNALSYFVTPELGGTWEELPSVTPEAIVAASRTRKFFTGSLDADVCCFPPFPGTERHYLRAQLARIAHGTTLCPSHKYALSPEGAVEPADPEAEGALPPPTSSQLCEPASWRHKNMGILAIGRCTNLPSPEEAEADAPPPQLEPEKPVSKAPTFKLSLAACPDDRTRPALSGAPAHRGFRLGAGGARGPRRRRGGRLVALASLAGGHCGCSAERQGPTAAAPPTGLPPAVSGERGQGGQICQPLPRLRPPGGRRAHVALAASAHRGRRPNGRAGRGRGHAARRRERRRPRGSRGCPPSRSGGVRARFTWWEYVVEKGRCRPRSEVRPPAERGVASDLLRHRRALSFA</sequence>
<reference evidence="7" key="1">
    <citation type="submission" date="2021-01" db="EMBL/GenBank/DDBJ databases">
        <authorList>
            <person name="Corre E."/>
            <person name="Pelletier E."/>
            <person name="Niang G."/>
            <person name="Scheremetjew M."/>
            <person name="Finn R."/>
            <person name="Kale V."/>
            <person name="Holt S."/>
            <person name="Cochrane G."/>
            <person name="Meng A."/>
            <person name="Brown T."/>
            <person name="Cohen L."/>
        </authorList>
    </citation>
    <scope>NUCLEOTIDE SEQUENCE</scope>
    <source>
        <strain evidence="7">379</strain>
    </source>
</reference>
<evidence type="ECO:0000256" key="4">
    <source>
        <dbReference type="ARBA" id="ARBA00023212"/>
    </source>
</evidence>
<feature type="region of interest" description="Disordered" evidence="6">
    <location>
        <begin position="160"/>
        <end position="180"/>
    </location>
</feature>
<keyword evidence="2" id="KW-0963">Cytoplasm</keyword>
<feature type="region of interest" description="Disordered" evidence="6">
    <location>
        <begin position="58"/>
        <end position="77"/>
    </location>
</feature>
<evidence type="ECO:0000256" key="2">
    <source>
        <dbReference type="ARBA" id="ARBA00022490"/>
    </source>
</evidence>
<evidence type="ECO:0000313" key="7">
    <source>
        <dbReference type="EMBL" id="CAE0531622.1"/>
    </source>
</evidence>
<organism evidence="7">
    <name type="scientific">Emiliania huxleyi</name>
    <name type="common">Coccolithophore</name>
    <name type="synonym">Pontosphaera huxleyi</name>
    <dbReference type="NCBI Taxonomy" id="2903"/>
    <lineage>
        <taxon>Eukaryota</taxon>
        <taxon>Haptista</taxon>
        <taxon>Haptophyta</taxon>
        <taxon>Prymnesiophyceae</taxon>
        <taxon>Isochrysidales</taxon>
        <taxon>Noelaerhabdaceae</taxon>
        <taxon>Emiliania</taxon>
    </lineage>
</organism>
<dbReference type="GO" id="GO:0035082">
    <property type="term" value="P:axoneme assembly"/>
    <property type="evidence" value="ECO:0007669"/>
    <property type="project" value="TreeGrafter"/>
</dbReference>
<dbReference type="InterPro" id="IPR006802">
    <property type="entry name" value="Radial_spoke"/>
</dbReference>
<feature type="region of interest" description="Disordered" evidence="6">
    <location>
        <begin position="398"/>
        <end position="484"/>
    </location>
</feature>
<feature type="region of interest" description="Disordered" evidence="6">
    <location>
        <begin position="266"/>
        <end position="291"/>
    </location>
</feature>
<feature type="region of interest" description="Disordered" evidence="6">
    <location>
        <begin position="313"/>
        <end position="334"/>
    </location>
</feature>
<dbReference type="GO" id="GO:0001534">
    <property type="term" value="C:radial spoke"/>
    <property type="evidence" value="ECO:0007669"/>
    <property type="project" value="InterPro"/>
</dbReference>
<feature type="compositionally biased region" description="Low complexity" evidence="6">
    <location>
        <begin position="171"/>
        <end position="180"/>
    </location>
</feature>
<dbReference type="CDD" id="cd22963">
    <property type="entry name" value="DD_CrRSP4-like"/>
    <property type="match status" value="1"/>
</dbReference>
<dbReference type="PANTHER" id="PTHR13159">
    <property type="entry name" value="RADIAL SPOKEHEAD-RELATED"/>
    <property type="match status" value="1"/>
</dbReference>
<dbReference type="EMBL" id="HBIR01008849">
    <property type="protein sequence ID" value="CAE0531622.1"/>
    <property type="molecule type" value="Transcribed_RNA"/>
</dbReference>
<proteinExistence type="predicted"/>
<dbReference type="Pfam" id="PF04712">
    <property type="entry name" value="Radial_spoke"/>
    <property type="match status" value="2"/>
</dbReference>
<keyword evidence="5" id="KW-0966">Cell projection</keyword>
<dbReference type="GO" id="GO:0060294">
    <property type="term" value="P:cilium movement involved in cell motility"/>
    <property type="evidence" value="ECO:0007669"/>
    <property type="project" value="InterPro"/>
</dbReference>
<comment type="subcellular location">
    <subcellularLocation>
        <location evidence="1">Cytoplasm</location>
        <location evidence="1">Cytoskeleton</location>
        <location evidence="1">Cilium axoneme</location>
    </subcellularLocation>
</comment>
<name>A0A7S3RR51_EMIHU</name>
<dbReference type="PANTHER" id="PTHR13159:SF0">
    <property type="entry name" value="RADIAL SPOKE HEAD 6 HOMOLOG A"/>
    <property type="match status" value="1"/>
</dbReference>
<evidence type="ECO:0000256" key="1">
    <source>
        <dbReference type="ARBA" id="ARBA00004430"/>
    </source>
</evidence>
<evidence type="ECO:0000256" key="6">
    <source>
        <dbReference type="SAM" id="MobiDB-lite"/>
    </source>
</evidence>
<keyword evidence="3" id="KW-0969">Cilium</keyword>
<dbReference type="AlphaFoldDB" id="A0A7S3RR51"/>
<protein>
    <submittedName>
        <fullName evidence="7">Uncharacterized protein</fullName>
    </submittedName>
</protein>